<dbReference type="Proteomes" id="UP000824175">
    <property type="component" value="Unassembled WGS sequence"/>
</dbReference>
<dbReference type="Pfam" id="PF12464">
    <property type="entry name" value="Mac"/>
    <property type="match status" value="1"/>
</dbReference>
<accession>A0A9D1HNR2</accession>
<feature type="domain" description="Maltose/galactoside acetyltransferase" evidence="6">
    <location>
        <begin position="4"/>
        <end position="69"/>
    </location>
</feature>
<evidence type="ECO:0000256" key="3">
    <source>
        <dbReference type="ARBA" id="ARBA00022737"/>
    </source>
</evidence>
<comment type="caution">
    <text evidence="7">The sequence shown here is derived from an EMBL/GenBank/DDBJ whole genome shotgun (WGS) entry which is preliminary data.</text>
</comment>
<evidence type="ECO:0000313" key="8">
    <source>
        <dbReference type="Proteomes" id="UP000824175"/>
    </source>
</evidence>
<evidence type="ECO:0000259" key="6">
    <source>
        <dbReference type="SMART" id="SM01266"/>
    </source>
</evidence>
<dbReference type="SMART" id="SM01266">
    <property type="entry name" value="Mac"/>
    <property type="match status" value="1"/>
</dbReference>
<dbReference type="PANTHER" id="PTHR43017">
    <property type="entry name" value="GALACTOSIDE O-ACETYLTRANSFERASE"/>
    <property type="match status" value="1"/>
</dbReference>
<dbReference type="EMBL" id="DVMJ01000023">
    <property type="protein sequence ID" value="HIU13102.1"/>
    <property type="molecule type" value="Genomic_DNA"/>
</dbReference>
<dbReference type="InterPro" id="IPR039369">
    <property type="entry name" value="LacA-like"/>
</dbReference>
<name>A0A9D1HNR2_9FIRM</name>
<dbReference type="InterPro" id="IPR001451">
    <property type="entry name" value="Hexapep"/>
</dbReference>
<evidence type="ECO:0000256" key="4">
    <source>
        <dbReference type="ARBA" id="ARBA00023315"/>
    </source>
</evidence>
<protein>
    <recommendedName>
        <fullName evidence="5">Acetyltransferase</fullName>
        <ecNumber evidence="5">2.3.1.-</ecNumber>
    </recommendedName>
</protein>
<comment type="similarity">
    <text evidence="1 5">Belongs to the transferase hexapeptide repeat family.</text>
</comment>
<proteinExistence type="inferred from homology"/>
<dbReference type="CDD" id="cd03357">
    <property type="entry name" value="LbH_MAT_GAT"/>
    <property type="match status" value="1"/>
</dbReference>
<dbReference type="EC" id="2.3.1.-" evidence="5"/>
<evidence type="ECO:0000256" key="1">
    <source>
        <dbReference type="ARBA" id="ARBA00007274"/>
    </source>
</evidence>
<reference evidence="7" key="1">
    <citation type="submission" date="2020-10" db="EMBL/GenBank/DDBJ databases">
        <authorList>
            <person name="Gilroy R."/>
        </authorList>
    </citation>
    <scope>NUCLEOTIDE SEQUENCE</scope>
    <source>
        <strain evidence="7">CHK195-11698</strain>
    </source>
</reference>
<dbReference type="InterPro" id="IPR011004">
    <property type="entry name" value="Trimer_LpxA-like_sf"/>
</dbReference>
<sequence length="214" mass="24078">MSLKKQMEQGLLYVEYGHESLEDQAYEKELDAKRKKIKDLMHLYNFHTLPSDEKKRRQLLEEGLGRAGKNLYLEPPCYFSYGCNTFFGDDVYANFHLVVVDDVTVSVGDRVMFGPNVTISPTGHPLAHVYRRKGAQFSLPVTIGNDVWIGANCTILPGVTIGDRCVIGAGSVVTHDIPADHLAYGAPCRVIRRIDEEDLLTYKKGFPVNSDWNK</sequence>
<evidence type="ECO:0000256" key="5">
    <source>
        <dbReference type="RuleBase" id="RU367021"/>
    </source>
</evidence>
<dbReference type="SUPFAM" id="SSF51161">
    <property type="entry name" value="Trimeric LpxA-like enzymes"/>
    <property type="match status" value="1"/>
</dbReference>
<gene>
    <name evidence="7" type="ORF">IAD15_03425</name>
</gene>
<dbReference type="GO" id="GO:0008870">
    <property type="term" value="F:galactoside O-acetyltransferase activity"/>
    <property type="evidence" value="ECO:0007669"/>
    <property type="project" value="TreeGrafter"/>
</dbReference>
<dbReference type="Gene3D" id="2.160.10.10">
    <property type="entry name" value="Hexapeptide repeat proteins"/>
    <property type="match status" value="1"/>
</dbReference>
<reference evidence="7" key="2">
    <citation type="journal article" date="2021" name="PeerJ">
        <title>Extensive microbial diversity within the chicken gut microbiome revealed by metagenomics and culture.</title>
        <authorList>
            <person name="Gilroy R."/>
            <person name="Ravi A."/>
            <person name="Getino M."/>
            <person name="Pursley I."/>
            <person name="Horton D.L."/>
            <person name="Alikhan N.F."/>
            <person name="Baker D."/>
            <person name="Gharbi K."/>
            <person name="Hall N."/>
            <person name="Watson M."/>
            <person name="Adriaenssens E.M."/>
            <person name="Foster-Nyarko E."/>
            <person name="Jarju S."/>
            <person name="Secka A."/>
            <person name="Antonio M."/>
            <person name="Oren A."/>
            <person name="Chaudhuri R.R."/>
            <person name="La Ragione R."/>
            <person name="Hildebrand F."/>
            <person name="Pallen M.J."/>
        </authorList>
    </citation>
    <scope>NUCLEOTIDE SEQUENCE</scope>
    <source>
        <strain evidence="7">CHK195-11698</strain>
    </source>
</reference>
<keyword evidence="2 5" id="KW-0808">Transferase</keyword>
<organism evidence="7 8">
    <name type="scientific">Candidatus Fimiplasma intestinipullorum</name>
    <dbReference type="NCBI Taxonomy" id="2840825"/>
    <lineage>
        <taxon>Bacteria</taxon>
        <taxon>Bacillati</taxon>
        <taxon>Bacillota</taxon>
        <taxon>Clostridia</taxon>
        <taxon>Eubacteriales</taxon>
        <taxon>Candidatus Fimiplasma</taxon>
    </lineage>
</organism>
<keyword evidence="4 5" id="KW-0012">Acyltransferase</keyword>
<keyword evidence="3" id="KW-0677">Repeat</keyword>
<dbReference type="FunFam" id="2.160.10.10:FF:000025">
    <property type="entry name" value="Hexapeptide-repeat containing-acetyltransferase"/>
    <property type="match status" value="1"/>
</dbReference>
<dbReference type="Pfam" id="PF00132">
    <property type="entry name" value="Hexapep"/>
    <property type="match status" value="1"/>
</dbReference>
<dbReference type="AlphaFoldDB" id="A0A9D1HNR2"/>
<evidence type="ECO:0000313" key="7">
    <source>
        <dbReference type="EMBL" id="HIU13102.1"/>
    </source>
</evidence>
<evidence type="ECO:0000256" key="2">
    <source>
        <dbReference type="ARBA" id="ARBA00022679"/>
    </source>
</evidence>
<dbReference type="InterPro" id="IPR024688">
    <property type="entry name" value="Mac_dom"/>
</dbReference>
<dbReference type="PANTHER" id="PTHR43017:SF1">
    <property type="entry name" value="ACETYLTRANSFERASE YJL218W-RELATED"/>
    <property type="match status" value="1"/>
</dbReference>